<keyword evidence="1" id="KW-0812">Transmembrane</keyword>
<keyword evidence="3" id="KW-1185">Reference proteome</keyword>
<dbReference type="EMBL" id="FQXC01000004">
    <property type="protein sequence ID" value="SHH73806.1"/>
    <property type="molecule type" value="Genomic_DNA"/>
</dbReference>
<protein>
    <submittedName>
        <fullName evidence="2">Uncharacterized protein</fullName>
    </submittedName>
</protein>
<proteinExistence type="predicted"/>
<keyword evidence="1" id="KW-1133">Transmembrane helix</keyword>
<sequence>MTLFNVTRWPWPLVFLFAGVIFASFAFMTVNLFSQAMASLRFLREFGTEAVRHGALWQVGELTIWGALSLSCWLAFKVCEGELMGRYQRWSKRDESKPVRAKP</sequence>
<accession>A0A1M5VF05</accession>
<dbReference type="Proteomes" id="UP000184221">
    <property type="component" value="Unassembled WGS sequence"/>
</dbReference>
<dbReference type="RefSeq" id="WP_072778489.1">
    <property type="nucleotide sequence ID" value="NZ_FQXC01000004.1"/>
</dbReference>
<evidence type="ECO:0000313" key="2">
    <source>
        <dbReference type="EMBL" id="SHH73806.1"/>
    </source>
</evidence>
<feature type="transmembrane region" description="Helical" evidence="1">
    <location>
        <begin position="55"/>
        <end position="76"/>
    </location>
</feature>
<name>A0A1M5VF05_9RHOB</name>
<dbReference type="AlphaFoldDB" id="A0A1M5VF05"/>
<keyword evidence="1" id="KW-0472">Membrane</keyword>
<organism evidence="2 3">
    <name type="scientific">Marivita hallyeonensis</name>
    <dbReference type="NCBI Taxonomy" id="996342"/>
    <lineage>
        <taxon>Bacteria</taxon>
        <taxon>Pseudomonadati</taxon>
        <taxon>Pseudomonadota</taxon>
        <taxon>Alphaproteobacteria</taxon>
        <taxon>Rhodobacterales</taxon>
        <taxon>Roseobacteraceae</taxon>
        <taxon>Marivita</taxon>
    </lineage>
</organism>
<evidence type="ECO:0000256" key="1">
    <source>
        <dbReference type="SAM" id="Phobius"/>
    </source>
</evidence>
<reference evidence="2 3" key="1">
    <citation type="submission" date="2016-11" db="EMBL/GenBank/DDBJ databases">
        <authorList>
            <person name="Jaros S."/>
            <person name="Januszkiewicz K."/>
            <person name="Wedrychowicz H."/>
        </authorList>
    </citation>
    <scope>NUCLEOTIDE SEQUENCE [LARGE SCALE GENOMIC DNA]</scope>
    <source>
        <strain evidence="2 3">DSM 29431</strain>
    </source>
</reference>
<dbReference type="OrthoDB" id="7865114at2"/>
<feature type="transmembrane region" description="Helical" evidence="1">
    <location>
        <begin position="12"/>
        <end position="34"/>
    </location>
</feature>
<gene>
    <name evidence="2" type="ORF">SAMN05443551_2840</name>
</gene>
<dbReference type="STRING" id="996342.SAMN05443551_2840"/>
<evidence type="ECO:0000313" key="3">
    <source>
        <dbReference type="Proteomes" id="UP000184221"/>
    </source>
</evidence>